<dbReference type="STRING" id="77044.A0A1S7UP86"/>
<dbReference type="OrthoDB" id="4188844at2759"/>
<evidence type="ECO:0000313" key="2">
    <source>
        <dbReference type="EMBL" id="GAP84142.2"/>
    </source>
</evidence>
<evidence type="ECO:0000256" key="1">
    <source>
        <dbReference type="SAM" id="MobiDB-lite"/>
    </source>
</evidence>
<organism evidence="2">
    <name type="scientific">Rosellinia necatrix</name>
    <name type="common">White root-rot fungus</name>
    <dbReference type="NCBI Taxonomy" id="77044"/>
    <lineage>
        <taxon>Eukaryota</taxon>
        <taxon>Fungi</taxon>
        <taxon>Dikarya</taxon>
        <taxon>Ascomycota</taxon>
        <taxon>Pezizomycotina</taxon>
        <taxon>Sordariomycetes</taxon>
        <taxon>Xylariomycetidae</taxon>
        <taxon>Xylariales</taxon>
        <taxon>Xylariaceae</taxon>
        <taxon>Rosellinia</taxon>
    </lineage>
</organism>
<keyword evidence="3" id="KW-1185">Reference proteome</keyword>
<accession>A0A1S7UP86</accession>
<dbReference type="AlphaFoldDB" id="A0A1S7UP86"/>
<dbReference type="OMA" id="MFEPEKD"/>
<sequence>MADRAPVRPGANRLTRAATSAAGVRRNLFQSQLTRRPTSTETTRSGGGGTSSTTTTTITTATSSSTTSNGAETLRLDIDAVSESSDIVIRDKDGEFEVGDPPTPPLDDPDDEAALDDVQENERERHKLAEAVRHHQINHTRMPVQPEEVLETLKASMRAKVAALAEDNWMYEAEEPPRVH</sequence>
<evidence type="ECO:0000313" key="3">
    <source>
        <dbReference type="Proteomes" id="UP000054516"/>
    </source>
</evidence>
<protein>
    <submittedName>
        <fullName evidence="2">Putative UPF0220 domain protein</fullName>
    </submittedName>
</protein>
<dbReference type="Proteomes" id="UP000054516">
    <property type="component" value="Unassembled WGS sequence"/>
</dbReference>
<gene>
    <name evidence="2" type="ORF">SAMD00023353_0600730</name>
</gene>
<feature type="compositionally biased region" description="Polar residues" evidence="1">
    <location>
        <begin position="28"/>
        <end position="37"/>
    </location>
</feature>
<proteinExistence type="predicted"/>
<feature type="region of interest" description="Disordered" evidence="1">
    <location>
        <begin position="1"/>
        <end position="113"/>
    </location>
</feature>
<name>A0A1S7UP86_ROSNE</name>
<reference evidence="2" key="1">
    <citation type="submission" date="2016-03" db="EMBL/GenBank/DDBJ databases">
        <title>Draft genome sequence of Rosellinia necatrix.</title>
        <authorList>
            <person name="Kanematsu S."/>
        </authorList>
    </citation>
    <scope>NUCLEOTIDE SEQUENCE [LARGE SCALE GENOMIC DNA]</scope>
    <source>
        <strain evidence="2">W97</strain>
    </source>
</reference>
<feature type="compositionally biased region" description="Low complexity" evidence="1">
    <location>
        <begin position="51"/>
        <end position="68"/>
    </location>
</feature>
<dbReference type="EMBL" id="DF977451">
    <property type="protein sequence ID" value="GAP84142.2"/>
    <property type="molecule type" value="Genomic_DNA"/>
</dbReference>